<dbReference type="InterPro" id="IPR005025">
    <property type="entry name" value="FMN_Rdtase-like_dom"/>
</dbReference>
<name>A0A0F4KQP8_9LACO</name>
<dbReference type="AlphaFoldDB" id="A0A0F4KQP8"/>
<evidence type="ECO:0000313" key="2">
    <source>
        <dbReference type="EMBL" id="KJY48388.1"/>
    </source>
</evidence>
<dbReference type="Gene3D" id="3.40.50.360">
    <property type="match status" value="1"/>
</dbReference>
<dbReference type="Pfam" id="PF03358">
    <property type="entry name" value="FMN_red"/>
    <property type="match status" value="1"/>
</dbReference>
<evidence type="ECO:0000313" key="3">
    <source>
        <dbReference type="Proteomes" id="UP000033695"/>
    </source>
</evidence>
<dbReference type="GO" id="GO:0005829">
    <property type="term" value="C:cytosol"/>
    <property type="evidence" value="ECO:0007669"/>
    <property type="project" value="TreeGrafter"/>
</dbReference>
<dbReference type="GO" id="GO:0016491">
    <property type="term" value="F:oxidoreductase activity"/>
    <property type="evidence" value="ECO:0007669"/>
    <property type="project" value="InterPro"/>
</dbReference>
<dbReference type="PANTHER" id="PTHR30543:SF21">
    <property type="entry name" value="NAD(P)H-DEPENDENT FMN REDUCTASE LOT6"/>
    <property type="match status" value="1"/>
</dbReference>
<feature type="domain" description="NADPH-dependent FMN reductase-like" evidence="1">
    <location>
        <begin position="2"/>
        <end position="146"/>
    </location>
</feature>
<sequence>MMKIGILIGSLSQKSYSRKIAQFIVNSFPNIAFMELNYRQLSLYDPDLEVTNCPINWQAFRLAIRKFNALLFVTPEYNYSIPGGLKNALDILSGADTEDLLIDKPTMIITDSSGNRGGLIANLQLQQVLRMLGMRVFNNEVTLSKVQELFNDQDELIDQSSRDFLIANVTEFYDFIKHT</sequence>
<keyword evidence="3" id="KW-1185">Reference proteome</keyword>
<gene>
    <name evidence="2" type="ORF">JG29_14480</name>
</gene>
<dbReference type="PATRIC" id="fig|1218508.4.peg.1440"/>
<proteinExistence type="predicted"/>
<dbReference type="EMBL" id="JXBZ01000009">
    <property type="protein sequence ID" value="KJY48388.1"/>
    <property type="molecule type" value="Genomic_DNA"/>
</dbReference>
<dbReference type="GO" id="GO:0010181">
    <property type="term" value="F:FMN binding"/>
    <property type="evidence" value="ECO:0007669"/>
    <property type="project" value="TreeGrafter"/>
</dbReference>
<evidence type="ECO:0000259" key="1">
    <source>
        <dbReference type="Pfam" id="PF03358"/>
    </source>
</evidence>
<organism evidence="2 3">
    <name type="scientific">Bombilactobacillus mellis</name>
    <dbReference type="NCBI Taxonomy" id="1218508"/>
    <lineage>
        <taxon>Bacteria</taxon>
        <taxon>Bacillati</taxon>
        <taxon>Bacillota</taxon>
        <taxon>Bacilli</taxon>
        <taxon>Lactobacillales</taxon>
        <taxon>Lactobacillaceae</taxon>
        <taxon>Bombilactobacillus</taxon>
    </lineage>
</organism>
<dbReference type="InterPro" id="IPR029039">
    <property type="entry name" value="Flavoprotein-like_sf"/>
</dbReference>
<dbReference type="InterPro" id="IPR050712">
    <property type="entry name" value="NAD(P)H-dep_reductase"/>
</dbReference>
<comment type="caution">
    <text evidence="2">The sequence shown here is derived from an EMBL/GenBank/DDBJ whole genome shotgun (WGS) entry which is preliminary data.</text>
</comment>
<reference evidence="2 3" key="1">
    <citation type="submission" date="2014-12" db="EMBL/GenBank/DDBJ databases">
        <title>Comparative genomics of the lactic acid bacteria isolated from the honey bee gut.</title>
        <authorList>
            <person name="Ellegaard K.M."/>
            <person name="Tamarit D."/>
            <person name="Javelind E."/>
            <person name="Olofsson T."/>
            <person name="Andersson S.G."/>
            <person name="Vasquez A."/>
        </authorList>
    </citation>
    <scope>NUCLEOTIDE SEQUENCE [LARGE SCALE GENOMIC DNA]</scope>
    <source>
        <strain evidence="2 3">Hon2</strain>
    </source>
</reference>
<accession>A0A0F4KQP8</accession>
<protein>
    <recommendedName>
        <fullName evidence="1">NADPH-dependent FMN reductase-like domain-containing protein</fullName>
    </recommendedName>
</protein>
<dbReference type="PANTHER" id="PTHR30543">
    <property type="entry name" value="CHROMATE REDUCTASE"/>
    <property type="match status" value="1"/>
</dbReference>
<dbReference type="STRING" id="1218508.JG29_14480"/>
<dbReference type="HOGENOM" id="CLU_055322_4_2_9"/>
<dbReference type="Proteomes" id="UP000033695">
    <property type="component" value="Unassembled WGS sequence"/>
</dbReference>
<dbReference type="SUPFAM" id="SSF52218">
    <property type="entry name" value="Flavoproteins"/>
    <property type="match status" value="1"/>
</dbReference>
<dbReference type="RefSeq" id="WP_052696332.1">
    <property type="nucleotide sequence ID" value="NZ_JBHTHW010000005.1"/>
</dbReference>
<dbReference type="OrthoDB" id="9812295at2"/>